<accession>X0SRG4</accession>
<proteinExistence type="predicted"/>
<reference evidence="1" key="1">
    <citation type="journal article" date="2014" name="Front. Microbiol.">
        <title>High frequency of phylogenetically diverse reductive dehalogenase-homologous genes in deep subseafloor sedimentary metagenomes.</title>
        <authorList>
            <person name="Kawai M."/>
            <person name="Futagami T."/>
            <person name="Toyoda A."/>
            <person name="Takaki Y."/>
            <person name="Nishi S."/>
            <person name="Hori S."/>
            <person name="Arai W."/>
            <person name="Tsubouchi T."/>
            <person name="Morono Y."/>
            <person name="Uchiyama I."/>
            <person name="Ito T."/>
            <person name="Fujiyama A."/>
            <person name="Inagaki F."/>
            <person name="Takami H."/>
        </authorList>
    </citation>
    <scope>NUCLEOTIDE SEQUENCE</scope>
    <source>
        <strain evidence="1">Expedition CK06-06</strain>
    </source>
</reference>
<gene>
    <name evidence="1" type="ORF">S01H1_11231</name>
</gene>
<dbReference type="EMBL" id="BARS01005724">
    <property type="protein sequence ID" value="GAF77741.1"/>
    <property type="molecule type" value="Genomic_DNA"/>
</dbReference>
<organism evidence="1">
    <name type="scientific">marine sediment metagenome</name>
    <dbReference type="NCBI Taxonomy" id="412755"/>
    <lineage>
        <taxon>unclassified sequences</taxon>
        <taxon>metagenomes</taxon>
        <taxon>ecological metagenomes</taxon>
    </lineage>
</organism>
<comment type="caution">
    <text evidence="1">The sequence shown here is derived from an EMBL/GenBank/DDBJ whole genome shotgun (WGS) entry which is preliminary data.</text>
</comment>
<protein>
    <submittedName>
        <fullName evidence="1">Uncharacterized protein</fullName>
    </submittedName>
</protein>
<dbReference type="AlphaFoldDB" id="X0SRG4"/>
<name>X0SRG4_9ZZZZ</name>
<evidence type="ECO:0000313" key="1">
    <source>
        <dbReference type="EMBL" id="GAF77741.1"/>
    </source>
</evidence>
<sequence length="121" mass="14132">MYVTTMIKTHEEIRQTITFLGIEDCSLLWEATVEKGLYELPPEDRVRLARRAIEELLREGIVKLYRCHEPDGQLEEISKEKWEQVLSNQNSWLEPKRDTVSIRFGTTSEGKAAYFAAERSK</sequence>